<gene>
    <name evidence="6" type="ORF">BD626DRAFT_405773</name>
</gene>
<evidence type="ECO:0000256" key="4">
    <source>
        <dbReference type="ARBA" id="ARBA00023136"/>
    </source>
</evidence>
<dbReference type="PANTHER" id="PTHR12483:SF27">
    <property type="entry name" value="COPPER TRANSPORT PROTEIN CTR1"/>
    <property type="match status" value="1"/>
</dbReference>
<accession>A0A550C9R5</accession>
<feature type="transmembrane region" description="Helical" evidence="5">
    <location>
        <begin position="137"/>
        <end position="163"/>
    </location>
</feature>
<keyword evidence="5" id="KW-0406">Ion transport</keyword>
<keyword evidence="4 5" id="KW-0472">Membrane</keyword>
<reference evidence="6 7" key="1">
    <citation type="journal article" date="2019" name="New Phytol.">
        <title>Comparative genomics reveals unique wood-decay strategies and fruiting body development in the Schizophyllaceae.</title>
        <authorList>
            <person name="Almasi E."/>
            <person name="Sahu N."/>
            <person name="Krizsan K."/>
            <person name="Balint B."/>
            <person name="Kovacs G.M."/>
            <person name="Kiss B."/>
            <person name="Cseklye J."/>
            <person name="Drula E."/>
            <person name="Henrissat B."/>
            <person name="Nagy I."/>
            <person name="Chovatia M."/>
            <person name="Adam C."/>
            <person name="LaButti K."/>
            <person name="Lipzen A."/>
            <person name="Riley R."/>
            <person name="Grigoriev I.V."/>
            <person name="Nagy L.G."/>
        </authorList>
    </citation>
    <scope>NUCLEOTIDE SEQUENCE [LARGE SCALE GENOMIC DNA]</scope>
    <source>
        <strain evidence="6 7">NL-1724</strain>
    </source>
</reference>
<keyword evidence="2 5" id="KW-0812">Transmembrane</keyword>
<evidence type="ECO:0000313" key="7">
    <source>
        <dbReference type="Proteomes" id="UP000320762"/>
    </source>
</evidence>
<dbReference type="Pfam" id="PF04145">
    <property type="entry name" value="Ctr"/>
    <property type="match status" value="1"/>
</dbReference>
<comment type="caution">
    <text evidence="6">The sequence shown here is derived from an EMBL/GenBank/DDBJ whole genome shotgun (WGS) entry which is preliminary data.</text>
</comment>
<protein>
    <recommendedName>
        <fullName evidence="5">Copper transport protein</fullName>
    </recommendedName>
</protein>
<evidence type="ECO:0000256" key="2">
    <source>
        <dbReference type="ARBA" id="ARBA00022692"/>
    </source>
</evidence>
<dbReference type="GO" id="GO:0005375">
    <property type="term" value="F:copper ion transmembrane transporter activity"/>
    <property type="evidence" value="ECO:0007669"/>
    <property type="project" value="UniProtKB-UniRule"/>
</dbReference>
<dbReference type="Proteomes" id="UP000320762">
    <property type="component" value="Unassembled WGS sequence"/>
</dbReference>
<dbReference type="OrthoDB" id="73901at2759"/>
<evidence type="ECO:0000313" key="6">
    <source>
        <dbReference type="EMBL" id="TRM61436.1"/>
    </source>
</evidence>
<dbReference type="EMBL" id="VDMD01000016">
    <property type="protein sequence ID" value="TRM61436.1"/>
    <property type="molecule type" value="Genomic_DNA"/>
</dbReference>
<dbReference type="GO" id="GO:0005886">
    <property type="term" value="C:plasma membrane"/>
    <property type="evidence" value="ECO:0007669"/>
    <property type="project" value="TreeGrafter"/>
</dbReference>
<feature type="transmembrane region" description="Helical" evidence="5">
    <location>
        <begin position="23"/>
        <end position="42"/>
    </location>
</feature>
<keyword evidence="5" id="KW-0187">Copper transport</keyword>
<dbReference type="STRING" id="97359.A0A550C9R5"/>
<keyword evidence="5" id="KW-0813">Transport</keyword>
<evidence type="ECO:0000256" key="3">
    <source>
        <dbReference type="ARBA" id="ARBA00022989"/>
    </source>
</evidence>
<dbReference type="AlphaFoldDB" id="A0A550C9R5"/>
<evidence type="ECO:0000256" key="1">
    <source>
        <dbReference type="ARBA" id="ARBA00004141"/>
    </source>
</evidence>
<comment type="subcellular location">
    <subcellularLocation>
        <location evidence="1 5">Membrane</location>
        <topology evidence="1 5">Multi-pass membrane protein</topology>
    </subcellularLocation>
</comment>
<dbReference type="InterPro" id="IPR007274">
    <property type="entry name" value="Cop_transporter"/>
</dbReference>
<evidence type="ECO:0000256" key="5">
    <source>
        <dbReference type="RuleBase" id="RU367022"/>
    </source>
</evidence>
<organism evidence="6 7">
    <name type="scientific">Schizophyllum amplum</name>
    <dbReference type="NCBI Taxonomy" id="97359"/>
    <lineage>
        <taxon>Eukaryota</taxon>
        <taxon>Fungi</taxon>
        <taxon>Dikarya</taxon>
        <taxon>Basidiomycota</taxon>
        <taxon>Agaricomycotina</taxon>
        <taxon>Agaricomycetes</taxon>
        <taxon>Agaricomycetidae</taxon>
        <taxon>Agaricales</taxon>
        <taxon>Schizophyllaceae</taxon>
        <taxon>Schizophyllum</taxon>
    </lineage>
</organism>
<keyword evidence="3 5" id="KW-1133">Transmembrane helix</keyword>
<keyword evidence="5" id="KW-0186">Copper</keyword>
<keyword evidence="7" id="KW-1185">Reference proteome</keyword>
<proteinExistence type="inferred from homology"/>
<name>A0A550C9R5_9AGAR</name>
<dbReference type="PANTHER" id="PTHR12483">
    <property type="entry name" value="SOLUTE CARRIER FAMILY 31 COPPER TRANSPORTERS"/>
    <property type="match status" value="1"/>
</dbReference>
<comment type="similarity">
    <text evidence="5">Belongs to the copper transporter (Ctr) (TC 1.A.56) family. SLC31A subfamily.</text>
</comment>
<sequence length="181" mass="19636">MLPYLHFQGGDFLLFKAWVPRSSGAIAGACIGLVALAILERFITAWRARLEDMWAVRCVLTSHISCLLLKIVLRTHELMSHVSTENVSTVDDEKDDKVPAATSTSITSTMTSPPQLIPPFILSHDLSRGAVYALQSLLGYALMLAVMTYNAAYIISLLAGLGIGEVIFGRWKGLGAHAAVH</sequence>